<evidence type="ECO:0000256" key="13">
    <source>
        <dbReference type="ARBA" id="ARBA00030410"/>
    </source>
</evidence>
<comment type="similarity">
    <text evidence="2">Belongs to the glycosyltransferase 29 family.</text>
</comment>
<evidence type="ECO:0000256" key="1">
    <source>
        <dbReference type="ARBA" id="ARBA00004447"/>
    </source>
</evidence>
<evidence type="ECO:0000256" key="6">
    <source>
        <dbReference type="ARBA" id="ARBA00022692"/>
    </source>
</evidence>
<keyword evidence="12" id="KW-0325">Glycoprotein</keyword>
<evidence type="ECO:0000256" key="16">
    <source>
        <dbReference type="ARBA" id="ARBA00034249"/>
    </source>
</evidence>
<evidence type="ECO:0000313" key="21">
    <source>
        <dbReference type="Proteomes" id="UP000829720"/>
    </source>
</evidence>
<dbReference type="GO" id="GO:0003835">
    <property type="term" value="F:beta-galactoside alpha-2,6-sialyltransferase activity"/>
    <property type="evidence" value="ECO:0007669"/>
    <property type="project" value="UniProtKB-EC"/>
</dbReference>
<keyword evidence="8 19" id="KW-1133">Transmembrane helix</keyword>
<evidence type="ECO:0000256" key="11">
    <source>
        <dbReference type="ARBA" id="ARBA00023157"/>
    </source>
</evidence>
<dbReference type="InterPro" id="IPR001675">
    <property type="entry name" value="Glyco_trans_29"/>
</dbReference>
<dbReference type="Proteomes" id="UP000829720">
    <property type="component" value="Unassembled WGS sequence"/>
</dbReference>
<dbReference type="PANTHER" id="PTHR46059">
    <property type="entry name" value="BETA-GALACTOSIDE ALPHA-2,6-SIALYLTRANSFERASE"/>
    <property type="match status" value="1"/>
</dbReference>
<evidence type="ECO:0000256" key="15">
    <source>
        <dbReference type="ARBA" id="ARBA00032076"/>
    </source>
</evidence>
<evidence type="ECO:0000256" key="9">
    <source>
        <dbReference type="ARBA" id="ARBA00023034"/>
    </source>
</evidence>
<reference evidence="20" key="1">
    <citation type="submission" date="2021-01" db="EMBL/GenBank/DDBJ databases">
        <authorList>
            <person name="Zahm M."/>
            <person name="Roques C."/>
            <person name="Cabau C."/>
            <person name="Klopp C."/>
            <person name="Donnadieu C."/>
            <person name="Jouanno E."/>
            <person name="Lampietro C."/>
            <person name="Louis A."/>
            <person name="Herpin A."/>
            <person name="Echchiki A."/>
            <person name="Berthelot C."/>
            <person name="Parey E."/>
            <person name="Roest-Crollius H."/>
            <person name="Braasch I."/>
            <person name="Postlethwait J."/>
            <person name="Bobe J."/>
            <person name="Montfort J."/>
            <person name="Bouchez O."/>
            <person name="Begum T."/>
            <person name="Mejri S."/>
            <person name="Adams A."/>
            <person name="Chen W.-J."/>
            <person name="Guiguen Y."/>
        </authorList>
    </citation>
    <scope>NUCLEOTIDE SEQUENCE</scope>
    <source>
        <tissue evidence="20">Blood</tissue>
    </source>
</reference>
<keyword evidence="10 19" id="KW-0472">Membrane</keyword>
<keyword evidence="21" id="KW-1185">Reference proteome</keyword>
<dbReference type="Pfam" id="PF00777">
    <property type="entry name" value="Glyco_transf_29"/>
    <property type="match status" value="2"/>
</dbReference>
<dbReference type="EC" id="2.4.3.1" evidence="17"/>
<proteinExistence type="inferred from homology"/>
<evidence type="ECO:0000256" key="3">
    <source>
        <dbReference type="ARBA" id="ARBA00020782"/>
    </source>
</evidence>
<dbReference type="InterPro" id="IPR038578">
    <property type="entry name" value="GT29-like_sf"/>
</dbReference>
<feature type="region of interest" description="Disordered" evidence="18">
    <location>
        <begin position="78"/>
        <end position="185"/>
    </location>
</feature>
<evidence type="ECO:0000256" key="8">
    <source>
        <dbReference type="ARBA" id="ARBA00022989"/>
    </source>
</evidence>
<evidence type="ECO:0000256" key="5">
    <source>
        <dbReference type="ARBA" id="ARBA00022679"/>
    </source>
</evidence>
<evidence type="ECO:0000256" key="18">
    <source>
        <dbReference type="SAM" id="MobiDB-lite"/>
    </source>
</evidence>
<keyword evidence="11" id="KW-1015">Disulfide bond</keyword>
<evidence type="ECO:0000256" key="4">
    <source>
        <dbReference type="ARBA" id="ARBA00022676"/>
    </source>
</evidence>
<comment type="caution">
    <text evidence="20">The sequence shown here is derived from an EMBL/GenBank/DDBJ whole genome shotgun (WGS) entry which is preliminary data.</text>
</comment>
<evidence type="ECO:0000256" key="19">
    <source>
        <dbReference type="SAM" id="Phobius"/>
    </source>
</evidence>
<dbReference type="EMBL" id="JAERUA010000021">
    <property type="protein sequence ID" value="KAI1885352.1"/>
    <property type="molecule type" value="Genomic_DNA"/>
</dbReference>
<feature type="compositionally biased region" description="Basic and acidic residues" evidence="18">
    <location>
        <begin position="106"/>
        <end position="117"/>
    </location>
</feature>
<dbReference type="Gene3D" id="3.90.1480.20">
    <property type="entry name" value="Glycosyl transferase family 29"/>
    <property type="match status" value="2"/>
</dbReference>
<comment type="catalytic activity">
    <reaction evidence="16">
        <text>a beta-D-galactoside + CMP-N-acetyl-beta-neuraminate = an N-acetyl-alpha-neuraminyl-(2-&gt;6)-beta-D-galactosyl derivative + CMP + H(+)</text>
        <dbReference type="Rhea" id="RHEA:52104"/>
        <dbReference type="ChEBI" id="CHEBI:15378"/>
        <dbReference type="ChEBI" id="CHEBI:28034"/>
        <dbReference type="ChEBI" id="CHEBI:57812"/>
        <dbReference type="ChEBI" id="CHEBI:60377"/>
        <dbReference type="ChEBI" id="CHEBI:136398"/>
        <dbReference type="EC" id="2.4.3.1"/>
    </reaction>
</comment>
<dbReference type="PANTHER" id="PTHR46059:SF3">
    <property type="entry name" value="BETA-GALACTOSIDE ALPHA-2,6-SIALYLTRANSFERASE 2"/>
    <property type="match status" value="1"/>
</dbReference>
<dbReference type="AlphaFoldDB" id="A0A8T3CPA6"/>
<protein>
    <recommendedName>
        <fullName evidence="3">Beta-galactoside alpha-2,6-sialyltransferase 2</fullName>
        <ecNumber evidence="17">2.4.3.1</ecNumber>
    </recommendedName>
    <alternativeName>
        <fullName evidence="14">CMP-N-acetylneuraminate-beta-galactosamide-alpha-2,6-sialyltransferase 2</fullName>
    </alternativeName>
    <alternativeName>
        <fullName evidence="13">ST6Gal II</fullName>
    </alternativeName>
    <alternativeName>
        <fullName evidence="15">Sialyltransferase 2</fullName>
    </alternativeName>
</protein>
<evidence type="ECO:0000256" key="10">
    <source>
        <dbReference type="ARBA" id="ARBA00023136"/>
    </source>
</evidence>
<evidence type="ECO:0000256" key="17">
    <source>
        <dbReference type="ARBA" id="ARBA00034329"/>
    </source>
</evidence>
<comment type="subcellular location">
    <subcellularLocation>
        <location evidence="1">Golgi apparatus</location>
        <location evidence="1">Golgi stack membrane</location>
        <topology evidence="1">Single-pass type II membrane protein</topology>
    </subcellularLocation>
</comment>
<keyword evidence="9" id="KW-0333">Golgi apparatus</keyword>
<gene>
    <name evidence="20" type="ORF">AGOR_G00219250</name>
</gene>
<sequence length="495" mass="55858">MEESDVLRGVWLQGVWGVEVREMKASMKQWKQLVLLGMLAWALLFLALFTYCMDAQTEEPRPSAPLSHSDTRRLASIQAESRGARPDGSSPAPDREQKLPPNPDPPRGEETDGKLYDSQDGPGGEAQPEPGTTVAWTPLGNEAGASSKVMRGGQDRTGWITASQHRNREQEEEEVHTRRTTRRKRRRWQDLEDLEEYHFSKSKSVVQRLWKGEVSAHMLSPRLQKAMKDYLSANKHRVAYGGRRRTPQSGQQALCEMKRQVQVRALDGTEPPFSTLGWDRLVPSRPLEQLYGARFSTCAVVTSAGAILNSSLGKEIDSHEAVLRFNAAPTEGYENDVGNKTTIRIINSQILANPKHRFNSSSLYKDIALVAWDPAPYTVNLQKWYKSPDYNLFSPYGHTQENIQPNPPSSGFIGIVLMMALCEEVHVYEYIPSLRQTDLCHYHERYYDAACTLGAYHPLLYEKMLVQRMNTGTKQALKKKGRVTLPGFSAVQCDP</sequence>
<evidence type="ECO:0000256" key="14">
    <source>
        <dbReference type="ARBA" id="ARBA00030509"/>
    </source>
</evidence>
<keyword evidence="4" id="KW-0328">Glycosyltransferase</keyword>
<name>A0A8T3CPA6_9TELE</name>
<keyword evidence="7" id="KW-0735">Signal-anchor</keyword>
<keyword evidence="6 19" id="KW-0812">Transmembrane</keyword>
<keyword evidence="5" id="KW-0808">Transferase</keyword>
<dbReference type="OrthoDB" id="10264956at2759"/>
<evidence type="ECO:0000256" key="12">
    <source>
        <dbReference type="ARBA" id="ARBA00023180"/>
    </source>
</evidence>
<organism evidence="20 21">
    <name type="scientific">Albula goreensis</name>
    <dbReference type="NCBI Taxonomy" id="1534307"/>
    <lineage>
        <taxon>Eukaryota</taxon>
        <taxon>Metazoa</taxon>
        <taxon>Chordata</taxon>
        <taxon>Craniata</taxon>
        <taxon>Vertebrata</taxon>
        <taxon>Euteleostomi</taxon>
        <taxon>Actinopterygii</taxon>
        <taxon>Neopterygii</taxon>
        <taxon>Teleostei</taxon>
        <taxon>Albuliformes</taxon>
        <taxon>Albulidae</taxon>
        <taxon>Albula</taxon>
    </lineage>
</organism>
<evidence type="ECO:0000256" key="2">
    <source>
        <dbReference type="ARBA" id="ARBA00006003"/>
    </source>
</evidence>
<dbReference type="GO" id="GO:0097503">
    <property type="term" value="P:sialylation"/>
    <property type="evidence" value="ECO:0007669"/>
    <property type="project" value="TreeGrafter"/>
</dbReference>
<evidence type="ECO:0000313" key="20">
    <source>
        <dbReference type="EMBL" id="KAI1885352.1"/>
    </source>
</evidence>
<accession>A0A8T3CPA6</accession>
<dbReference type="GO" id="GO:0032580">
    <property type="term" value="C:Golgi cisterna membrane"/>
    <property type="evidence" value="ECO:0007669"/>
    <property type="project" value="UniProtKB-SubCell"/>
</dbReference>
<feature type="transmembrane region" description="Helical" evidence="19">
    <location>
        <begin position="33"/>
        <end position="51"/>
    </location>
</feature>
<evidence type="ECO:0000256" key="7">
    <source>
        <dbReference type="ARBA" id="ARBA00022968"/>
    </source>
</evidence>